<keyword evidence="3" id="KW-1185">Reference proteome</keyword>
<dbReference type="VEuPathDB" id="FungiDB:ACLA_069080"/>
<protein>
    <submittedName>
        <fullName evidence="2">Uncharacterized protein</fullName>
    </submittedName>
</protein>
<keyword evidence="1" id="KW-0175">Coiled coil</keyword>
<dbReference type="AlphaFoldDB" id="A1C659"/>
<dbReference type="RefSeq" id="XP_001275306.1">
    <property type="nucleotide sequence ID" value="XM_001275305.1"/>
</dbReference>
<sequence length="76" mass="8715">MSRQDVQVSQRGELEAIKFENETLRRRVRDLELVVKKYRERESAAVEKTAQDIVSDLGMKLGKATVIPKDDAKEDP</sequence>
<proteinExistence type="predicted"/>
<accession>A1C659</accession>
<feature type="coiled-coil region" evidence="1">
    <location>
        <begin position="14"/>
        <end position="41"/>
    </location>
</feature>
<name>A1C659_ASPCL</name>
<organism evidence="2 3">
    <name type="scientific">Aspergillus clavatus (strain ATCC 1007 / CBS 513.65 / DSM 816 / NCTC 3887 / NRRL 1 / QM 1276 / 107)</name>
    <dbReference type="NCBI Taxonomy" id="344612"/>
    <lineage>
        <taxon>Eukaryota</taxon>
        <taxon>Fungi</taxon>
        <taxon>Dikarya</taxon>
        <taxon>Ascomycota</taxon>
        <taxon>Pezizomycotina</taxon>
        <taxon>Eurotiomycetes</taxon>
        <taxon>Eurotiomycetidae</taxon>
        <taxon>Eurotiales</taxon>
        <taxon>Aspergillaceae</taxon>
        <taxon>Aspergillus</taxon>
        <taxon>Aspergillus subgen. Fumigati</taxon>
    </lineage>
</organism>
<evidence type="ECO:0000313" key="3">
    <source>
        <dbReference type="Proteomes" id="UP000006701"/>
    </source>
</evidence>
<evidence type="ECO:0000313" key="2">
    <source>
        <dbReference type="EMBL" id="EAW13880.1"/>
    </source>
</evidence>
<gene>
    <name evidence="2" type="ORF">ACLA_069080</name>
</gene>
<dbReference type="GeneID" id="4707915"/>
<dbReference type="OrthoDB" id="5401654at2759"/>
<dbReference type="KEGG" id="act:ACLA_069080"/>
<evidence type="ECO:0000256" key="1">
    <source>
        <dbReference type="SAM" id="Coils"/>
    </source>
</evidence>
<dbReference type="HOGENOM" id="CLU_2654040_0_0_1"/>
<reference evidence="2 3" key="1">
    <citation type="journal article" date="2008" name="PLoS Genet.">
        <title>Genomic islands in the pathogenic filamentous fungus Aspergillus fumigatus.</title>
        <authorList>
            <person name="Fedorova N.D."/>
            <person name="Khaldi N."/>
            <person name="Joardar V.S."/>
            <person name="Maiti R."/>
            <person name="Amedeo P."/>
            <person name="Anderson M.J."/>
            <person name="Crabtree J."/>
            <person name="Silva J.C."/>
            <person name="Badger J.H."/>
            <person name="Albarraq A."/>
            <person name="Angiuoli S."/>
            <person name="Bussey H."/>
            <person name="Bowyer P."/>
            <person name="Cotty P.J."/>
            <person name="Dyer P.S."/>
            <person name="Egan A."/>
            <person name="Galens K."/>
            <person name="Fraser-Liggett C.M."/>
            <person name="Haas B.J."/>
            <person name="Inman J.M."/>
            <person name="Kent R."/>
            <person name="Lemieux S."/>
            <person name="Malavazi I."/>
            <person name="Orvis J."/>
            <person name="Roemer T."/>
            <person name="Ronning C.M."/>
            <person name="Sundaram J.P."/>
            <person name="Sutton G."/>
            <person name="Turner G."/>
            <person name="Venter J.C."/>
            <person name="White O.R."/>
            <person name="Whitty B.R."/>
            <person name="Youngman P."/>
            <person name="Wolfe K.H."/>
            <person name="Goldman G.H."/>
            <person name="Wortman J.R."/>
            <person name="Jiang B."/>
            <person name="Denning D.W."/>
            <person name="Nierman W.C."/>
        </authorList>
    </citation>
    <scope>NUCLEOTIDE SEQUENCE [LARGE SCALE GENOMIC DNA]</scope>
    <source>
        <strain evidence="3">ATCC 1007 / CBS 513.65 / DSM 816 / NCTC 3887 / NRRL 1</strain>
    </source>
</reference>
<dbReference type="STRING" id="344612.A1C659"/>
<dbReference type="EMBL" id="DS027045">
    <property type="protein sequence ID" value="EAW13880.1"/>
    <property type="molecule type" value="Genomic_DNA"/>
</dbReference>
<dbReference type="Proteomes" id="UP000006701">
    <property type="component" value="Unassembled WGS sequence"/>
</dbReference>